<reference evidence="1 4" key="2">
    <citation type="submission" date="2018-11" db="EMBL/GenBank/DDBJ databases">
        <title>Proposal to divide the Flavobacteriaceae and reorganize its genera based on Amino Acid Identity values calculated from whole genome sequences.</title>
        <authorList>
            <person name="Nicholson A.C."/>
            <person name="Gulvik C.A."/>
            <person name="Whitney A.M."/>
            <person name="Humrighouse B.W."/>
            <person name="Bell M."/>
            <person name="Holmes B."/>
            <person name="Steigerwalt A.G."/>
            <person name="Villarma A."/>
            <person name="Sheth M."/>
            <person name="Batra D."/>
            <person name="Pryor J."/>
            <person name="Bernardet J.-F."/>
            <person name="Hugo C."/>
            <person name="Kampfer P."/>
            <person name="Newman J."/>
            <person name="McQuiston J.R."/>
        </authorList>
    </citation>
    <scope>NUCLEOTIDE SEQUENCE [LARGE SCALE GENOMIC DNA]</scope>
    <source>
        <strain evidence="1 4">DSM 16927</strain>
    </source>
</reference>
<dbReference type="Proteomes" id="UP000279541">
    <property type="component" value="Chromosome"/>
</dbReference>
<proteinExistence type="predicted"/>
<organism evidence="2 3">
    <name type="scientific">Chryseobacterium joostei</name>
    <dbReference type="NCBI Taxonomy" id="112234"/>
    <lineage>
        <taxon>Bacteria</taxon>
        <taxon>Pseudomonadati</taxon>
        <taxon>Bacteroidota</taxon>
        <taxon>Flavobacteriia</taxon>
        <taxon>Flavobacteriales</taxon>
        <taxon>Weeksellaceae</taxon>
        <taxon>Chryseobacterium group</taxon>
        <taxon>Chryseobacterium</taxon>
    </lineage>
</organism>
<dbReference type="EMBL" id="FTNZ01000006">
    <property type="protein sequence ID" value="SIS38783.1"/>
    <property type="molecule type" value="Genomic_DNA"/>
</dbReference>
<dbReference type="AlphaFoldDB" id="A0A1N7INV1"/>
<evidence type="ECO:0000313" key="1">
    <source>
        <dbReference type="EMBL" id="AZA98429.1"/>
    </source>
</evidence>
<dbReference type="Proteomes" id="UP000186106">
    <property type="component" value="Unassembled WGS sequence"/>
</dbReference>
<evidence type="ECO:0000313" key="3">
    <source>
        <dbReference type="Proteomes" id="UP000186106"/>
    </source>
</evidence>
<keyword evidence="4" id="KW-1185">Reference proteome</keyword>
<dbReference type="STRING" id="112234.SAMN05421768_106152"/>
<dbReference type="RefSeq" id="WP_076355554.1">
    <property type="nucleotide sequence ID" value="NZ_CP033926.1"/>
</dbReference>
<accession>A0A1N7INV1</accession>
<dbReference type="OrthoDB" id="8794977at2"/>
<dbReference type="EMBL" id="CP033926">
    <property type="protein sequence ID" value="AZA98429.1"/>
    <property type="molecule type" value="Genomic_DNA"/>
</dbReference>
<evidence type="ECO:0000313" key="4">
    <source>
        <dbReference type="Proteomes" id="UP000279541"/>
    </source>
</evidence>
<name>A0A1N7INV1_9FLAO</name>
<dbReference type="KEGG" id="cjt:EG359_01880"/>
<gene>
    <name evidence="1" type="ORF">EG359_01880</name>
    <name evidence="2" type="ORF">SAMN05421768_106152</name>
</gene>
<reference evidence="2 3" key="1">
    <citation type="submission" date="2017-01" db="EMBL/GenBank/DDBJ databases">
        <authorList>
            <person name="Mah S.A."/>
            <person name="Swanson W.J."/>
            <person name="Moy G.W."/>
            <person name="Vacquier V.D."/>
        </authorList>
    </citation>
    <scope>NUCLEOTIDE SEQUENCE [LARGE SCALE GENOMIC DNA]</scope>
    <source>
        <strain evidence="2 3">DSM 16927</strain>
    </source>
</reference>
<protein>
    <submittedName>
        <fullName evidence="2">Uncharacterized protein</fullName>
    </submittedName>
</protein>
<sequence length="253" mass="29986">MNMKLIDCCNHNLQTFGVVCGHLKTSGKNLGFHEEEAEDQRKPDAWCNDCHERWQFMNQSEIEREQWEEICDFKVVCGVCYEKIKEENQTVNNFDIEVLPVEKIENQLSRQEYSTMAAEYFPIWVPDLYVGMISTLETQIISIESKLLNVEEALKVNLSRDKTEEWIFATSTGEDYWTFDREQNIIYYERLGDEFVTKKMNIHFDQWLQLCFVLQKLDRIQEKYLVTIALKKALQQSFSIINPVLVDHFKNII</sequence>
<evidence type="ECO:0000313" key="2">
    <source>
        <dbReference type="EMBL" id="SIS38783.1"/>
    </source>
</evidence>